<dbReference type="InterPro" id="IPR017871">
    <property type="entry name" value="ABC_transporter-like_CS"/>
</dbReference>
<dbReference type="RefSeq" id="WP_097840033.1">
    <property type="nucleotide sequence ID" value="NZ_NMTY01000026.1"/>
</dbReference>
<feature type="domain" description="ABC transporter" evidence="4">
    <location>
        <begin position="5"/>
        <end position="191"/>
    </location>
</feature>
<dbReference type="Pfam" id="PF00005">
    <property type="entry name" value="ABC_tran"/>
    <property type="match status" value="1"/>
</dbReference>
<dbReference type="InterPro" id="IPR027417">
    <property type="entry name" value="P-loop_NTPase"/>
</dbReference>
<evidence type="ECO:0000313" key="6">
    <source>
        <dbReference type="Proteomes" id="UP000220005"/>
    </source>
</evidence>
<proteinExistence type="predicted"/>
<dbReference type="InterPro" id="IPR050166">
    <property type="entry name" value="ABC_transporter_ATP-bind"/>
</dbReference>
<organism evidence="5 6">
    <name type="scientific">Faecalibacterium prausnitzii</name>
    <dbReference type="NCBI Taxonomy" id="853"/>
    <lineage>
        <taxon>Bacteria</taxon>
        <taxon>Bacillati</taxon>
        <taxon>Bacillota</taxon>
        <taxon>Clostridia</taxon>
        <taxon>Eubacteriales</taxon>
        <taxon>Oscillospiraceae</taxon>
        <taxon>Faecalibacterium</taxon>
    </lineage>
</organism>
<dbReference type="SUPFAM" id="SSF52540">
    <property type="entry name" value="P-loop containing nucleoside triphosphate hydrolases"/>
    <property type="match status" value="1"/>
</dbReference>
<dbReference type="PROSITE" id="PS00211">
    <property type="entry name" value="ABC_TRANSPORTER_1"/>
    <property type="match status" value="1"/>
</dbReference>
<evidence type="ECO:0000256" key="3">
    <source>
        <dbReference type="ARBA" id="ARBA00022840"/>
    </source>
</evidence>
<reference evidence="5 6" key="1">
    <citation type="journal article" date="2017" name="Front. Microbiol.">
        <title>New Insights into the Diversity of the Genus Faecalibacterium.</title>
        <authorList>
            <person name="Benevides L."/>
            <person name="Burman S."/>
            <person name="Martin R."/>
            <person name="Robert V."/>
            <person name="Thomas M."/>
            <person name="Miquel S."/>
            <person name="Chain F."/>
            <person name="Sokol H."/>
            <person name="Bermudez-Humaran L.G."/>
            <person name="Morrison M."/>
            <person name="Langella P."/>
            <person name="Azevedo V.A."/>
            <person name="Chatel J.M."/>
            <person name="Soares S."/>
        </authorList>
    </citation>
    <scope>NUCLEOTIDE SEQUENCE [LARGE SCALE GENOMIC DNA]</scope>
    <source>
        <strain evidence="5 6">CNCM I 4575</strain>
    </source>
</reference>
<evidence type="ECO:0000313" key="5">
    <source>
        <dbReference type="EMBL" id="PDX80482.1"/>
    </source>
</evidence>
<evidence type="ECO:0000256" key="2">
    <source>
        <dbReference type="ARBA" id="ARBA00022741"/>
    </source>
</evidence>
<dbReference type="PANTHER" id="PTHR42788">
    <property type="entry name" value="TAURINE IMPORT ATP-BINDING PROTEIN-RELATED"/>
    <property type="match status" value="1"/>
</dbReference>
<accession>A0A2A7AN21</accession>
<evidence type="ECO:0000256" key="1">
    <source>
        <dbReference type="ARBA" id="ARBA00022448"/>
    </source>
</evidence>
<dbReference type="PANTHER" id="PTHR42788:SF19">
    <property type="entry name" value="ALIPHATIC SULFONATES IMPORT ATP-BINDING PROTEIN SSUB 2"/>
    <property type="match status" value="1"/>
</dbReference>
<keyword evidence="2" id="KW-0547">Nucleotide-binding</keyword>
<dbReference type="Proteomes" id="UP000220005">
    <property type="component" value="Unassembled WGS sequence"/>
</dbReference>
<keyword evidence="1" id="KW-0813">Transport</keyword>
<dbReference type="InterPro" id="IPR003439">
    <property type="entry name" value="ABC_transporter-like_ATP-bd"/>
</dbReference>
<dbReference type="AlphaFoldDB" id="A0A2A7AN21"/>
<name>A0A2A7AN21_9FIRM</name>
<dbReference type="GO" id="GO:0005524">
    <property type="term" value="F:ATP binding"/>
    <property type="evidence" value="ECO:0007669"/>
    <property type="project" value="UniProtKB-KW"/>
</dbReference>
<dbReference type="GO" id="GO:0016887">
    <property type="term" value="F:ATP hydrolysis activity"/>
    <property type="evidence" value="ECO:0007669"/>
    <property type="project" value="InterPro"/>
</dbReference>
<evidence type="ECO:0000259" key="4">
    <source>
        <dbReference type="PROSITE" id="PS50893"/>
    </source>
</evidence>
<comment type="caution">
    <text evidence="5">The sequence shown here is derived from an EMBL/GenBank/DDBJ whole genome shotgun (WGS) entry which is preliminary data.</text>
</comment>
<dbReference type="EMBL" id="NMTY01000026">
    <property type="protein sequence ID" value="PDX80482.1"/>
    <property type="molecule type" value="Genomic_DNA"/>
</dbReference>
<protein>
    <submittedName>
        <fullName evidence="5">ABC transporter ATP-binding protein</fullName>
    </submittedName>
</protein>
<dbReference type="Gene3D" id="3.40.50.300">
    <property type="entry name" value="P-loop containing nucleotide triphosphate hydrolases"/>
    <property type="match status" value="1"/>
</dbReference>
<dbReference type="PROSITE" id="PS50893">
    <property type="entry name" value="ABC_TRANSPORTER_2"/>
    <property type="match status" value="1"/>
</dbReference>
<dbReference type="InterPro" id="IPR003593">
    <property type="entry name" value="AAA+_ATPase"/>
</dbReference>
<dbReference type="SMART" id="SM00382">
    <property type="entry name" value="AAA"/>
    <property type="match status" value="1"/>
</dbReference>
<gene>
    <name evidence="5" type="ORF">CGS58_12090</name>
</gene>
<keyword evidence="3 5" id="KW-0067">ATP-binding</keyword>
<sequence>MQYKLEIQSLTKRFGEKTLFEDLNLTVTGPAILWAPSGWGKTTLLRILMGLEVPTSGTVSGVGRVGAVFQEDRLCPQLNAVQNVELVLPEGKNQYKEQIETDFLQFGLDRAALALPARKLSGGQKRRAALLRALWAESDTLLLDEPFTGMDPATMKKAAALLKERCGEKVVLLATHDREAIEELGWQVIELR</sequence>